<evidence type="ECO:0000256" key="9">
    <source>
        <dbReference type="ARBA" id="ARBA00023136"/>
    </source>
</evidence>
<feature type="transmembrane region" description="Helical" evidence="12">
    <location>
        <begin position="285"/>
        <end position="308"/>
    </location>
</feature>
<evidence type="ECO:0000256" key="8">
    <source>
        <dbReference type="ARBA" id="ARBA00023133"/>
    </source>
</evidence>
<dbReference type="Proteomes" id="UP000011135">
    <property type="component" value="Unassembled WGS sequence"/>
</dbReference>
<dbReference type="InterPro" id="IPR023754">
    <property type="entry name" value="HemeA_Synthase_type2"/>
</dbReference>
<keyword evidence="3 12" id="KW-0812">Transmembrane</keyword>
<keyword evidence="14" id="KW-1185">Reference proteome</keyword>
<keyword evidence="4" id="KW-0479">Metal-binding</keyword>
<dbReference type="GO" id="GO:0016653">
    <property type="term" value="F:oxidoreductase activity, acting on NAD(P)H, heme protein as acceptor"/>
    <property type="evidence" value="ECO:0007669"/>
    <property type="project" value="TreeGrafter"/>
</dbReference>
<evidence type="ECO:0000256" key="3">
    <source>
        <dbReference type="ARBA" id="ARBA00022692"/>
    </source>
</evidence>
<evidence type="ECO:0000256" key="4">
    <source>
        <dbReference type="ARBA" id="ARBA00022723"/>
    </source>
</evidence>
<dbReference type="RefSeq" id="WP_009578021.1">
    <property type="nucleotide sequence ID" value="NZ_AMZN01000006.1"/>
</dbReference>
<dbReference type="GO" id="GO:0016020">
    <property type="term" value="C:membrane"/>
    <property type="evidence" value="ECO:0007669"/>
    <property type="project" value="UniProtKB-SubCell"/>
</dbReference>
<feature type="transmembrane region" description="Helical" evidence="12">
    <location>
        <begin position="123"/>
        <end position="141"/>
    </location>
</feature>
<accession>L8JXC1</accession>
<dbReference type="PATRIC" id="fig|1237149.3.peg.576"/>
<feature type="transmembrane region" description="Helical" evidence="12">
    <location>
        <begin position="156"/>
        <end position="175"/>
    </location>
</feature>
<dbReference type="AlphaFoldDB" id="L8JXC1"/>
<evidence type="ECO:0000256" key="7">
    <source>
        <dbReference type="ARBA" id="ARBA00023004"/>
    </source>
</evidence>
<evidence type="ECO:0000313" key="13">
    <source>
        <dbReference type="EMBL" id="ELR73440.1"/>
    </source>
</evidence>
<comment type="subcellular location">
    <subcellularLocation>
        <location evidence="2">Membrane</location>
        <topology evidence="2">Multi-pass membrane protein</topology>
    </subcellularLocation>
</comment>
<feature type="transmembrane region" description="Helical" evidence="12">
    <location>
        <begin position="314"/>
        <end position="334"/>
    </location>
</feature>
<evidence type="ECO:0000256" key="6">
    <source>
        <dbReference type="ARBA" id="ARBA00023002"/>
    </source>
</evidence>
<feature type="transmembrane region" description="Helical" evidence="12">
    <location>
        <begin position="257"/>
        <end position="273"/>
    </location>
</feature>
<feature type="transmembrane region" description="Helical" evidence="12">
    <location>
        <begin position="7"/>
        <end position="28"/>
    </location>
</feature>
<keyword evidence="6" id="KW-0560">Oxidoreductase</keyword>
<evidence type="ECO:0000313" key="14">
    <source>
        <dbReference type="Proteomes" id="UP000011135"/>
    </source>
</evidence>
<keyword evidence="5 12" id="KW-1133">Transmembrane helix</keyword>
<dbReference type="GO" id="GO:0120547">
    <property type="term" value="F:heme A synthase activity"/>
    <property type="evidence" value="ECO:0007669"/>
    <property type="project" value="UniProtKB-EC"/>
</dbReference>
<evidence type="ECO:0000256" key="1">
    <source>
        <dbReference type="ARBA" id="ARBA00001970"/>
    </source>
</evidence>
<dbReference type="GO" id="GO:0006784">
    <property type="term" value="P:heme A biosynthetic process"/>
    <property type="evidence" value="ECO:0007669"/>
    <property type="project" value="InterPro"/>
</dbReference>
<gene>
    <name evidence="13" type="ORF">C900_04292</name>
</gene>
<feature type="transmembrane region" description="Helical" evidence="12">
    <location>
        <begin position="195"/>
        <end position="222"/>
    </location>
</feature>
<proteinExistence type="inferred from homology"/>
<dbReference type="Pfam" id="PF02628">
    <property type="entry name" value="COX15-CtaA"/>
    <property type="match status" value="1"/>
</dbReference>
<evidence type="ECO:0000256" key="12">
    <source>
        <dbReference type="SAM" id="Phobius"/>
    </source>
</evidence>
<feature type="transmembrane region" description="Helical" evidence="12">
    <location>
        <begin position="93"/>
        <end position="111"/>
    </location>
</feature>
<dbReference type="HAMAP" id="MF_01665">
    <property type="entry name" value="HemeA_synth_type2"/>
    <property type="match status" value="1"/>
</dbReference>
<reference evidence="13 14" key="1">
    <citation type="submission" date="2012-12" db="EMBL/GenBank/DDBJ databases">
        <title>Genome assembly of Fulvivirga imtechensis AK7.</title>
        <authorList>
            <person name="Nupur N."/>
            <person name="Khatri I."/>
            <person name="Kumar R."/>
            <person name="Subramanian S."/>
            <person name="Pinnaka A."/>
        </authorList>
    </citation>
    <scope>NUCLEOTIDE SEQUENCE [LARGE SCALE GENOMIC DNA]</scope>
    <source>
        <strain evidence="13 14">AK7</strain>
    </source>
</reference>
<evidence type="ECO:0000256" key="2">
    <source>
        <dbReference type="ARBA" id="ARBA00004141"/>
    </source>
</evidence>
<sequence length="350" mass="39871">MNKNRSAIIAWLWSGIFLVLLMVMVGGITRLTGSGLSIVEWKVISGTIPPLNEQDWQKAFEAYQQFPEYQKLNYHLTLSGFKSIFWWEYIHRLIGRIIGIVFIIPFIYFLITKSLTNRAVRSLLFILSLGMVQGVMGWVMVESGLQDNPHVSHYRLAMHLGLALLLIGAILWLILDMKNNERVHTSTIKSKSRALPIVCLVVIFIQIILGAFVAGLKAGFYYNTFPLMDSTLLPVHTFDHGDHLFDNGAFVQFLHRWFAWIVTGTIVMLWRRIRSGYYPKKIRRYADYLLIVVCLQVITGIATLVLSVPLVLGVIHQVLAVLIFGMATVMLYYLRHSVTLSFTPIVKPSS</sequence>
<keyword evidence="8" id="KW-0350">Heme biosynthesis</keyword>
<comment type="catalytic activity">
    <reaction evidence="11">
        <text>Fe(II)-heme o + 2 A + H2O = Fe(II)-heme a + 2 AH2</text>
        <dbReference type="Rhea" id="RHEA:63388"/>
        <dbReference type="ChEBI" id="CHEBI:13193"/>
        <dbReference type="ChEBI" id="CHEBI:15377"/>
        <dbReference type="ChEBI" id="CHEBI:17499"/>
        <dbReference type="ChEBI" id="CHEBI:60530"/>
        <dbReference type="ChEBI" id="CHEBI:61715"/>
        <dbReference type="EC" id="1.17.99.9"/>
    </reaction>
    <physiologicalReaction direction="left-to-right" evidence="11">
        <dbReference type="Rhea" id="RHEA:63389"/>
    </physiologicalReaction>
</comment>
<evidence type="ECO:0000256" key="11">
    <source>
        <dbReference type="ARBA" id="ARBA00048044"/>
    </source>
</evidence>
<evidence type="ECO:0000256" key="5">
    <source>
        <dbReference type="ARBA" id="ARBA00022989"/>
    </source>
</evidence>
<dbReference type="InterPro" id="IPR003780">
    <property type="entry name" value="COX15/CtaA_fam"/>
</dbReference>
<name>L8JXC1_9BACT</name>
<dbReference type="OrthoDB" id="9793156at2"/>
<dbReference type="PANTHER" id="PTHR23289">
    <property type="entry name" value="CYTOCHROME C OXIDASE ASSEMBLY PROTEIN COX15"/>
    <property type="match status" value="1"/>
</dbReference>
<keyword evidence="9 12" id="KW-0472">Membrane</keyword>
<keyword evidence="7" id="KW-0408">Iron</keyword>
<organism evidence="13 14">
    <name type="scientific">Fulvivirga imtechensis AK7</name>
    <dbReference type="NCBI Taxonomy" id="1237149"/>
    <lineage>
        <taxon>Bacteria</taxon>
        <taxon>Pseudomonadati</taxon>
        <taxon>Bacteroidota</taxon>
        <taxon>Cytophagia</taxon>
        <taxon>Cytophagales</taxon>
        <taxon>Fulvivirgaceae</taxon>
        <taxon>Fulvivirga</taxon>
    </lineage>
</organism>
<dbReference type="eggNOG" id="COG1612">
    <property type="taxonomic scope" value="Bacteria"/>
</dbReference>
<protein>
    <submittedName>
        <fullName evidence="13">Heme A synthase, cytochrome oxidase biogenesis protein Cox15-CtaA</fullName>
    </submittedName>
</protein>
<comment type="pathway">
    <text evidence="10">Porphyrin-containing compound metabolism; heme A biosynthesis; heme A from heme O: step 1/1.</text>
</comment>
<dbReference type="EMBL" id="AMZN01000006">
    <property type="protein sequence ID" value="ELR73440.1"/>
    <property type="molecule type" value="Genomic_DNA"/>
</dbReference>
<comment type="cofactor">
    <cofactor evidence="1">
        <name>heme b</name>
        <dbReference type="ChEBI" id="CHEBI:60344"/>
    </cofactor>
</comment>
<dbReference type="PANTHER" id="PTHR23289:SF2">
    <property type="entry name" value="CYTOCHROME C OXIDASE ASSEMBLY PROTEIN COX15 HOMOLOG"/>
    <property type="match status" value="1"/>
</dbReference>
<dbReference type="GO" id="GO:0046872">
    <property type="term" value="F:metal ion binding"/>
    <property type="evidence" value="ECO:0007669"/>
    <property type="project" value="UniProtKB-KW"/>
</dbReference>
<dbReference type="STRING" id="1237149.C900_04292"/>
<evidence type="ECO:0000256" key="10">
    <source>
        <dbReference type="ARBA" id="ARBA00044501"/>
    </source>
</evidence>
<comment type="caution">
    <text evidence="13">The sequence shown here is derived from an EMBL/GenBank/DDBJ whole genome shotgun (WGS) entry which is preliminary data.</text>
</comment>